<dbReference type="InterPro" id="IPR000626">
    <property type="entry name" value="Ubiquitin-like_dom"/>
</dbReference>
<evidence type="ECO:0000313" key="16">
    <source>
        <dbReference type="EMBL" id="KAK7582478.1"/>
    </source>
</evidence>
<feature type="compositionally biased region" description="Basic and acidic residues" evidence="13">
    <location>
        <begin position="314"/>
        <end position="338"/>
    </location>
</feature>
<keyword evidence="17" id="KW-1185">Reference proteome</keyword>
<keyword evidence="8" id="KW-0904">Protein phosphatase</keyword>
<evidence type="ECO:0000256" key="5">
    <source>
        <dbReference type="ARBA" id="ARBA00022723"/>
    </source>
</evidence>
<dbReference type="PROSITE" id="PS50969">
    <property type="entry name" value="FCP1"/>
    <property type="match status" value="1"/>
</dbReference>
<dbReference type="InterPro" id="IPR036412">
    <property type="entry name" value="HAD-like_sf"/>
</dbReference>
<comment type="catalytic activity">
    <reaction evidence="11">
        <text>O-phospho-L-seryl-[protein] + H2O = L-seryl-[protein] + phosphate</text>
        <dbReference type="Rhea" id="RHEA:20629"/>
        <dbReference type="Rhea" id="RHEA-COMP:9863"/>
        <dbReference type="Rhea" id="RHEA-COMP:11604"/>
        <dbReference type="ChEBI" id="CHEBI:15377"/>
        <dbReference type="ChEBI" id="CHEBI:29999"/>
        <dbReference type="ChEBI" id="CHEBI:43474"/>
        <dbReference type="ChEBI" id="CHEBI:83421"/>
        <dbReference type="EC" id="3.1.3.16"/>
    </reaction>
</comment>
<dbReference type="GO" id="GO:0090364">
    <property type="term" value="P:regulation of proteasome assembly"/>
    <property type="evidence" value="ECO:0007669"/>
    <property type="project" value="InterPro"/>
</dbReference>
<reference evidence="16 17" key="1">
    <citation type="submission" date="2024-03" db="EMBL/GenBank/DDBJ databases">
        <title>Adaptation during the transition from Ophiocordyceps entomopathogen to insect associate is accompanied by gene loss and intensified selection.</title>
        <authorList>
            <person name="Ward C.M."/>
            <person name="Onetto C.A."/>
            <person name="Borneman A.R."/>
        </authorList>
    </citation>
    <scope>NUCLEOTIDE SEQUENCE [LARGE SCALE GENOMIC DNA]</scope>
    <source>
        <strain evidence="16">AWRI1</strain>
        <tissue evidence="16">Single Adult Female</tissue>
    </source>
</reference>
<proteinExistence type="predicted"/>
<dbReference type="Gene3D" id="3.10.20.90">
    <property type="entry name" value="Phosphatidylinositol 3-kinase Catalytic Subunit, Chain A, domain 1"/>
    <property type="match status" value="1"/>
</dbReference>
<comment type="catalytic activity">
    <reaction evidence="12">
        <text>O-phospho-L-threonyl-[protein] + H2O = L-threonyl-[protein] + phosphate</text>
        <dbReference type="Rhea" id="RHEA:47004"/>
        <dbReference type="Rhea" id="RHEA-COMP:11060"/>
        <dbReference type="Rhea" id="RHEA-COMP:11605"/>
        <dbReference type="ChEBI" id="CHEBI:15377"/>
        <dbReference type="ChEBI" id="CHEBI:30013"/>
        <dbReference type="ChEBI" id="CHEBI:43474"/>
        <dbReference type="ChEBI" id="CHEBI:61977"/>
        <dbReference type="EC" id="3.1.3.16"/>
    </reaction>
</comment>
<dbReference type="Pfam" id="PF03031">
    <property type="entry name" value="NIF"/>
    <property type="match status" value="1"/>
</dbReference>
<dbReference type="GO" id="GO:0005634">
    <property type="term" value="C:nucleus"/>
    <property type="evidence" value="ECO:0007669"/>
    <property type="project" value="UniProtKB-SubCell"/>
</dbReference>
<dbReference type="InterPro" id="IPR029071">
    <property type="entry name" value="Ubiquitin-like_domsf"/>
</dbReference>
<dbReference type="SUPFAM" id="SSF54236">
    <property type="entry name" value="Ubiquitin-like"/>
    <property type="match status" value="1"/>
</dbReference>
<dbReference type="Gene3D" id="3.40.50.1000">
    <property type="entry name" value="HAD superfamily/HAD-like"/>
    <property type="match status" value="1"/>
</dbReference>
<evidence type="ECO:0000313" key="17">
    <source>
        <dbReference type="Proteomes" id="UP001367676"/>
    </source>
</evidence>
<dbReference type="NCBIfam" id="TIGR02245">
    <property type="entry name" value="HAD_IIID1"/>
    <property type="match status" value="1"/>
</dbReference>
<evidence type="ECO:0000256" key="11">
    <source>
        <dbReference type="ARBA" id="ARBA00047761"/>
    </source>
</evidence>
<dbReference type="SMART" id="SM00213">
    <property type="entry name" value="UBQ"/>
    <property type="match status" value="1"/>
</dbReference>
<feature type="domain" description="Ubiquitin-like" evidence="14">
    <location>
        <begin position="5"/>
        <end position="77"/>
    </location>
</feature>
<keyword evidence="9" id="KW-0539">Nucleus</keyword>
<dbReference type="EC" id="3.1.3.16" evidence="3"/>
<comment type="subcellular location">
    <subcellularLocation>
        <location evidence="2">Nucleus</location>
    </subcellularLocation>
</comment>
<dbReference type="SMART" id="SM00577">
    <property type="entry name" value="CPDc"/>
    <property type="match status" value="1"/>
</dbReference>
<dbReference type="GO" id="GO:0004722">
    <property type="term" value="F:protein serine/threonine phosphatase activity"/>
    <property type="evidence" value="ECO:0007669"/>
    <property type="project" value="UniProtKB-EC"/>
</dbReference>
<keyword evidence="5" id="KW-0479">Metal-binding</keyword>
<evidence type="ECO:0000259" key="14">
    <source>
        <dbReference type="PROSITE" id="PS50053"/>
    </source>
</evidence>
<evidence type="ECO:0000256" key="6">
    <source>
        <dbReference type="ARBA" id="ARBA00022801"/>
    </source>
</evidence>
<evidence type="ECO:0000256" key="8">
    <source>
        <dbReference type="ARBA" id="ARBA00022912"/>
    </source>
</evidence>
<dbReference type="EMBL" id="JBBCAQ010000033">
    <property type="protein sequence ID" value="KAK7582478.1"/>
    <property type="molecule type" value="Genomic_DNA"/>
</dbReference>
<dbReference type="FunFam" id="3.10.20.90:FF:000060">
    <property type="entry name" value="ubiquitin-like domain-containing CTD phosphatase 1"/>
    <property type="match status" value="1"/>
</dbReference>
<evidence type="ECO:0000256" key="13">
    <source>
        <dbReference type="SAM" id="MobiDB-lite"/>
    </source>
</evidence>
<protein>
    <recommendedName>
        <fullName evidence="4">Ubiquitin-like domain-containing CTD phosphatase 1</fullName>
        <ecNumber evidence="3">3.1.3.16</ecNumber>
    </recommendedName>
    <alternativeName>
        <fullName evidence="10">Nuclear proteasome inhibitor UBLCP1</fullName>
    </alternativeName>
</protein>
<name>A0AAN9TC22_9HEMI</name>
<dbReference type="Proteomes" id="UP001367676">
    <property type="component" value="Unassembled WGS sequence"/>
</dbReference>
<gene>
    <name evidence="16" type="ORF">V9T40_013923</name>
</gene>
<evidence type="ECO:0000259" key="15">
    <source>
        <dbReference type="PROSITE" id="PS50969"/>
    </source>
</evidence>
<evidence type="ECO:0000256" key="9">
    <source>
        <dbReference type="ARBA" id="ARBA00023242"/>
    </source>
</evidence>
<dbReference type="InterPro" id="IPR051658">
    <property type="entry name" value="UBLCP1"/>
</dbReference>
<evidence type="ECO:0000256" key="12">
    <source>
        <dbReference type="ARBA" id="ARBA00048336"/>
    </source>
</evidence>
<comment type="cofactor">
    <cofactor evidence="1">
        <name>Mg(2+)</name>
        <dbReference type="ChEBI" id="CHEBI:18420"/>
    </cofactor>
</comment>
<evidence type="ECO:0000256" key="2">
    <source>
        <dbReference type="ARBA" id="ARBA00004123"/>
    </source>
</evidence>
<organism evidence="16 17">
    <name type="scientific">Parthenolecanium corni</name>
    <dbReference type="NCBI Taxonomy" id="536013"/>
    <lineage>
        <taxon>Eukaryota</taxon>
        <taxon>Metazoa</taxon>
        <taxon>Ecdysozoa</taxon>
        <taxon>Arthropoda</taxon>
        <taxon>Hexapoda</taxon>
        <taxon>Insecta</taxon>
        <taxon>Pterygota</taxon>
        <taxon>Neoptera</taxon>
        <taxon>Paraneoptera</taxon>
        <taxon>Hemiptera</taxon>
        <taxon>Sternorrhyncha</taxon>
        <taxon>Coccoidea</taxon>
        <taxon>Coccidae</taxon>
        <taxon>Parthenolecanium</taxon>
    </lineage>
</organism>
<dbReference type="PROSITE" id="PS50053">
    <property type="entry name" value="UBIQUITIN_2"/>
    <property type="match status" value="1"/>
</dbReference>
<evidence type="ECO:0000256" key="3">
    <source>
        <dbReference type="ARBA" id="ARBA00013081"/>
    </source>
</evidence>
<dbReference type="InterPro" id="IPR004274">
    <property type="entry name" value="FCP1_dom"/>
</dbReference>
<feature type="domain" description="FCP1 homology" evidence="15">
    <location>
        <begin position="133"/>
        <end position="293"/>
    </location>
</feature>
<dbReference type="InterPro" id="IPR023214">
    <property type="entry name" value="HAD_sf"/>
</dbReference>
<sequence length="364" mass="42622">MEDNLDLTVKWNGKEFDVSYISPSDCVGALKELIFDVTGVRPERQKLLNLKYEGKMPHDELKLSDLNLKKGFKIMMMGSLEKDIEIASTQPEDLPEVIDDLDFDDVKLDNHEIHFAKVKRRIKEYQINILSQPREGKKLLVLDIDYTLFDHRSVAETGNELMRPYLHEFLTDAYHNYDIVIWSATNMKWIEEKMRLLGVASHPDYRIAFYLDIHAMISVHTPKYGLTQIKPLAVIWGKFPCYTPENTIMFDDIRRNFMMNPRNGLRIRPFRKAHTNRATDHELLKLMKYLRKLARYDDLTEFNHQKWEKYVKRHDENRKRKRDDPRDPDSRRDEDKSSSGDGAEEDAGAEEAGPSGDVTECTTP</sequence>
<keyword evidence="6" id="KW-0378">Hydrolase</keyword>
<dbReference type="CDD" id="cd01813">
    <property type="entry name" value="Ubl_UBLCP1"/>
    <property type="match status" value="1"/>
</dbReference>
<dbReference type="PANTHER" id="PTHR48493">
    <property type="entry name" value="UBIQUITIN-LIKE DOMAIN-CONTAINING CTD PHOSPHATASE 1"/>
    <property type="match status" value="1"/>
</dbReference>
<evidence type="ECO:0000256" key="4">
    <source>
        <dbReference type="ARBA" id="ARBA00014187"/>
    </source>
</evidence>
<dbReference type="InterPro" id="IPR011943">
    <property type="entry name" value="HAD-SF_hydro_IIID"/>
</dbReference>
<dbReference type="PANTHER" id="PTHR48493:SF1">
    <property type="entry name" value="UBIQUITIN-LIKE DOMAIN-CONTAINING CTD PHOSPHATASE 1"/>
    <property type="match status" value="1"/>
</dbReference>
<keyword evidence="7" id="KW-0460">Magnesium</keyword>
<evidence type="ECO:0000256" key="1">
    <source>
        <dbReference type="ARBA" id="ARBA00001946"/>
    </source>
</evidence>
<accession>A0AAN9TC22</accession>
<dbReference type="Pfam" id="PF00240">
    <property type="entry name" value="ubiquitin"/>
    <property type="match status" value="1"/>
</dbReference>
<comment type="caution">
    <text evidence="16">The sequence shown here is derived from an EMBL/GenBank/DDBJ whole genome shotgun (WGS) entry which is preliminary data.</text>
</comment>
<dbReference type="SUPFAM" id="SSF56784">
    <property type="entry name" value="HAD-like"/>
    <property type="match status" value="1"/>
</dbReference>
<dbReference type="AlphaFoldDB" id="A0AAN9TC22"/>
<evidence type="ECO:0000256" key="7">
    <source>
        <dbReference type="ARBA" id="ARBA00022842"/>
    </source>
</evidence>
<evidence type="ECO:0000256" key="10">
    <source>
        <dbReference type="ARBA" id="ARBA00032039"/>
    </source>
</evidence>
<dbReference type="GO" id="GO:0046872">
    <property type="term" value="F:metal ion binding"/>
    <property type="evidence" value="ECO:0007669"/>
    <property type="project" value="UniProtKB-KW"/>
</dbReference>
<feature type="region of interest" description="Disordered" evidence="13">
    <location>
        <begin position="314"/>
        <end position="364"/>
    </location>
</feature>